<comment type="caution">
    <text evidence="2">The sequence shown here is derived from an EMBL/GenBank/DDBJ whole genome shotgun (WGS) entry which is preliminary data.</text>
</comment>
<name>A0ABQ9AT85_9ROSI</name>
<organism evidence="2 3">
    <name type="scientific">Salix suchowensis</name>
    <dbReference type="NCBI Taxonomy" id="1278906"/>
    <lineage>
        <taxon>Eukaryota</taxon>
        <taxon>Viridiplantae</taxon>
        <taxon>Streptophyta</taxon>
        <taxon>Embryophyta</taxon>
        <taxon>Tracheophyta</taxon>
        <taxon>Spermatophyta</taxon>
        <taxon>Magnoliopsida</taxon>
        <taxon>eudicotyledons</taxon>
        <taxon>Gunneridae</taxon>
        <taxon>Pentapetalae</taxon>
        <taxon>rosids</taxon>
        <taxon>fabids</taxon>
        <taxon>Malpighiales</taxon>
        <taxon>Salicaceae</taxon>
        <taxon>Saliceae</taxon>
        <taxon>Salix</taxon>
    </lineage>
</organism>
<dbReference type="Proteomes" id="UP001141253">
    <property type="component" value="Chromosome 13"/>
</dbReference>
<feature type="compositionally biased region" description="Basic and acidic residues" evidence="1">
    <location>
        <begin position="1"/>
        <end position="19"/>
    </location>
</feature>
<evidence type="ECO:0000313" key="2">
    <source>
        <dbReference type="EMBL" id="KAJ6359999.1"/>
    </source>
</evidence>
<dbReference type="EMBL" id="JAPFFI010000015">
    <property type="protein sequence ID" value="KAJ6359999.1"/>
    <property type="molecule type" value="Genomic_DNA"/>
</dbReference>
<keyword evidence="3" id="KW-1185">Reference proteome</keyword>
<accession>A0ABQ9AT85</accession>
<proteinExistence type="predicted"/>
<protein>
    <submittedName>
        <fullName evidence="2">Uncharacterized protein</fullName>
    </submittedName>
</protein>
<sequence length="88" mass="9898">MEHKNQETTPTSKEDEERVRKGKMQVEVFPIGTVNESASLQSNETYVEEEVSEATATNGGNTEDGDWSPFIKVRKKKGGKKKKEALRL</sequence>
<feature type="region of interest" description="Disordered" evidence="1">
    <location>
        <begin position="1"/>
        <end position="24"/>
    </location>
</feature>
<evidence type="ECO:0000313" key="3">
    <source>
        <dbReference type="Proteomes" id="UP001141253"/>
    </source>
</evidence>
<reference evidence="2" key="2">
    <citation type="journal article" date="2023" name="Int. J. Mol. Sci.">
        <title>De Novo Assembly and Annotation of 11 Diverse Shrub Willow (Salix) Genomes Reveals Novel Gene Organization in Sex-Linked Regions.</title>
        <authorList>
            <person name="Hyden B."/>
            <person name="Feng K."/>
            <person name="Yates T.B."/>
            <person name="Jawdy S."/>
            <person name="Cereghino C."/>
            <person name="Smart L.B."/>
            <person name="Muchero W."/>
        </authorList>
    </citation>
    <scope>NUCLEOTIDE SEQUENCE</scope>
    <source>
        <tissue evidence="2">Shoot tip</tissue>
    </source>
</reference>
<reference evidence="2" key="1">
    <citation type="submission" date="2022-10" db="EMBL/GenBank/DDBJ databases">
        <authorList>
            <person name="Hyden B.L."/>
            <person name="Feng K."/>
            <person name="Yates T."/>
            <person name="Jawdy S."/>
            <person name="Smart L.B."/>
            <person name="Muchero W."/>
        </authorList>
    </citation>
    <scope>NUCLEOTIDE SEQUENCE</scope>
    <source>
        <tissue evidence="2">Shoot tip</tissue>
    </source>
</reference>
<evidence type="ECO:0000256" key="1">
    <source>
        <dbReference type="SAM" id="MobiDB-lite"/>
    </source>
</evidence>
<gene>
    <name evidence="2" type="ORF">OIU77_004078</name>
</gene>